<protein>
    <recommendedName>
        <fullName evidence="1">DUF4097 domain-containing protein</fullName>
    </recommendedName>
</protein>
<dbReference type="EMBL" id="CACRUO010000035">
    <property type="protein sequence ID" value="VYU22100.1"/>
    <property type="molecule type" value="Genomic_DNA"/>
</dbReference>
<proteinExistence type="predicted"/>
<sequence>MRKLLLIGLITFVAFFSLGTLVWFVHDQSNLPEERVEKTFHNKDIQDISISGNRADIKIVQGKELKLKYKGQRPINFSEHNHILKISEDKKDEIAPNINPYKRTKQEMIVEVPKKQLNDINISTDIGAIKLDGVQAATTTIWNNISDVHIKDSKLESVDMKSESSKLAFENSTLKNGNFKIHSGGISGDHSLVKESIFILGTGHINFSKMANSCDIKASTKSGNITLSYLHPPKDTLLRLNPAEGKKLVKNPHFKNDKVGKGENVLEFYTNKGNITIE</sequence>
<organism evidence="2">
    <name type="scientific">Staphylococcus simulans</name>
    <dbReference type="NCBI Taxonomy" id="1286"/>
    <lineage>
        <taxon>Bacteria</taxon>
        <taxon>Bacillati</taxon>
        <taxon>Bacillota</taxon>
        <taxon>Bacilli</taxon>
        <taxon>Bacillales</taxon>
        <taxon>Staphylococcaceae</taxon>
        <taxon>Staphylococcus</taxon>
    </lineage>
</organism>
<name>A0A6N3CZG5_STASI</name>
<gene>
    <name evidence="2" type="ORF">SSLFYP27_01700</name>
</gene>
<reference evidence="2" key="1">
    <citation type="submission" date="2019-11" db="EMBL/GenBank/DDBJ databases">
        <authorList>
            <person name="Feng L."/>
        </authorList>
    </citation>
    <scope>NUCLEOTIDE SEQUENCE</scope>
    <source>
        <strain evidence="2">SsimulansLFYP27</strain>
    </source>
</reference>
<dbReference type="RefSeq" id="WP_156666807.1">
    <property type="nucleotide sequence ID" value="NZ_CACRUO010000035.1"/>
</dbReference>
<accession>A0A6N3CZG5</accession>
<dbReference type="Pfam" id="PF13349">
    <property type="entry name" value="DUF4097"/>
    <property type="match status" value="1"/>
</dbReference>
<evidence type="ECO:0000313" key="2">
    <source>
        <dbReference type="EMBL" id="VYU22100.1"/>
    </source>
</evidence>
<dbReference type="AlphaFoldDB" id="A0A6N3CZG5"/>
<feature type="domain" description="DUF4097" evidence="1">
    <location>
        <begin position="45"/>
        <end position="277"/>
    </location>
</feature>
<dbReference type="InterPro" id="IPR025164">
    <property type="entry name" value="Toastrack_DUF4097"/>
</dbReference>
<evidence type="ECO:0000259" key="1">
    <source>
        <dbReference type="Pfam" id="PF13349"/>
    </source>
</evidence>